<dbReference type="EMBL" id="ACQT01000131">
    <property type="protein sequence ID" value="EER59387.1"/>
    <property type="molecule type" value="Genomic_DNA"/>
</dbReference>
<feature type="transmembrane region" description="Helical" evidence="1">
    <location>
        <begin position="265"/>
        <end position="287"/>
    </location>
</feature>
<evidence type="ECO:0000256" key="1">
    <source>
        <dbReference type="SAM" id="Phobius"/>
    </source>
</evidence>
<gene>
    <name evidence="2" type="ORF">AcdelDRAFT_3038</name>
</gene>
<evidence type="ECO:0000313" key="2">
    <source>
        <dbReference type="EMBL" id="EER59387.1"/>
    </source>
</evidence>
<evidence type="ECO:0000313" key="3">
    <source>
        <dbReference type="Proteomes" id="UP000003856"/>
    </source>
</evidence>
<dbReference type="PATRIC" id="fig|573060.9.peg.2005"/>
<protein>
    <submittedName>
        <fullName evidence="2">Uncharacterized protein</fullName>
    </submittedName>
</protein>
<proteinExistence type="predicted"/>
<organism evidence="2 3">
    <name type="scientific">Acidovorax delafieldii 2AN</name>
    <dbReference type="NCBI Taxonomy" id="573060"/>
    <lineage>
        <taxon>Bacteria</taxon>
        <taxon>Pseudomonadati</taxon>
        <taxon>Pseudomonadota</taxon>
        <taxon>Betaproteobacteria</taxon>
        <taxon>Burkholderiales</taxon>
        <taxon>Comamonadaceae</taxon>
        <taxon>Acidovorax</taxon>
    </lineage>
</organism>
<comment type="caution">
    <text evidence="2">The sequence shown here is derived from an EMBL/GenBank/DDBJ whole genome shotgun (WGS) entry which is preliminary data.</text>
</comment>
<dbReference type="OrthoDB" id="6034421at2"/>
<sequence>MSAEHVYRVASAGWLHCHDHRAEDIAPWPRLSHQALVVLDLDDVFTDVWRFEGKGEYAAALIEKRVRTQGLVDGAAHIVIHRLVKLPGGFQAFFSAISLELWQRCTQWADEQADHCLVLMAPGLLCHGVTSANARLLLSQRRLMCFAETEEGMVFGATQALGSGSSAMASAAQVLVTNHSELLARLGPEAVEWGALWSTQVSDAENCLAALSGVLGGAPTVLAAEELTLAGERVQTVMPALAHQAAGRHALNPLAERVAWRAERWVAPITAVTALVGLVLAIAGVLVGQMADQQRTAGQGQRAELVALNERIQAVATVEAPQKLLPVAEFSRVLDEGARHDPVAFMALLKAASGKDVRIQRVHLEAPAGQARVRSFRVDGVMAPGASSAMTRWVSQLSAAGWSLKAVDPASTAPGAFSYELVAAATASGNPKP</sequence>
<dbReference type="AlphaFoldDB" id="C5T808"/>
<name>C5T808_ACIDE</name>
<keyword evidence="1" id="KW-1133">Transmembrane helix</keyword>
<accession>C5T808</accession>
<keyword evidence="1" id="KW-0812">Transmembrane</keyword>
<keyword evidence="3" id="KW-1185">Reference proteome</keyword>
<dbReference type="RefSeq" id="WP_005798207.1">
    <property type="nucleotide sequence ID" value="NZ_ACQT01000131.1"/>
</dbReference>
<reference evidence="2 3" key="1">
    <citation type="submission" date="2009-05" db="EMBL/GenBank/DDBJ databases">
        <title>The draft genome of Acidovorax delafieldii 2AN.</title>
        <authorList>
            <consortium name="US DOE Joint Genome Institute (JGI-PGF)"/>
            <person name="Lucas S."/>
            <person name="Copeland A."/>
            <person name="Lapidus A."/>
            <person name="Glavina del Rio T."/>
            <person name="Tice H."/>
            <person name="Bruce D."/>
            <person name="Goodwin L."/>
            <person name="Pitluck S."/>
            <person name="Larimer F."/>
            <person name="Land M.L."/>
            <person name="Hauser L."/>
            <person name="Shelobolina E.S."/>
            <person name="Picardal F."/>
            <person name="Roden E."/>
            <person name="Emerson D."/>
        </authorList>
    </citation>
    <scope>NUCLEOTIDE SEQUENCE [LARGE SCALE GENOMIC DNA]</scope>
    <source>
        <strain evidence="2 3">2AN</strain>
    </source>
</reference>
<keyword evidence="1" id="KW-0472">Membrane</keyword>
<dbReference type="Proteomes" id="UP000003856">
    <property type="component" value="Unassembled WGS sequence"/>
</dbReference>